<dbReference type="RefSeq" id="WP_060908271.1">
    <property type="nucleotide sequence ID" value="NZ_JAFCKD010000010.1"/>
</dbReference>
<dbReference type="InterPro" id="IPR029044">
    <property type="entry name" value="Nucleotide-diphossugar_trans"/>
</dbReference>
<keyword evidence="3" id="KW-0808">Transferase</keyword>
<protein>
    <recommendedName>
        <fullName evidence="4">Glycosyltransferase 2-like domain-containing protein</fullName>
    </recommendedName>
</protein>
<dbReference type="EMBL" id="AP014685">
    <property type="protein sequence ID" value="BAR53973.1"/>
    <property type="molecule type" value="Genomic_DNA"/>
</dbReference>
<dbReference type="AlphaFoldDB" id="A0A0E4BKG8"/>
<evidence type="ECO:0000256" key="3">
    <source>
        <dbReference type="ARBA" id="ARBA00022679"/>
    </source>
</evidence>
<dbReference type="InterPro" id="IPR050834">
    <property type="entry name" value="Glycosyltransf_2"/>
</dbReference>
<dbReference type="GO" id="GO:0016757">
    <property type="term" value="F:glycosyltransferase activity"/>
    <property type="evidence" value="ECO:0007669"/>
    <property type="project" value="UniProtKB-KW"/>
</dbReference>
<reference evidence="5 6" key="1">
    <citation type="submission" date="2014-11" db="EMBL/GenBank/DDBJ databases">
        <title>Symbiosis island explosion on the genome of extra-slow-growing strains of soybean bradyrhizobia with massive insertion sequences.</title>
        <authorList>
            <person name="Iida T."/>
            <person name="Minamisawa K."/>
        </authorList>
    </citation>
    <scope>NUCLEOTIDE SEQUENCE [LARGE SCALE GENOMIC DNA]</scope>
    <source>
        <strain evidence="5 6">NK6</strain>
    </source>
</reference>
<gene>
    <name evidence="5" type="ORF">NK6_788</name>
</gene>
<sequence length="334" mass="37462">MTDQDRAPTVSVVLSVRNGGVDLPEALGTILNQSFTDFELIAINNGSTDGTREFLDQVADPRVRVYHQEDRGLAAALNRGISLARGRYIARQDHDDWALPTRIAQQVAFLDANPDHALVGTRAEVWIGNSPTGRFHDHPTNDADLRFALLFNNYFVHSSVMMRKTALDQVGVYTTDRSRQPPEDYELWSRIARQFRVANLPERLTIYREVPTSMSREGANPFMEKLILISAENLAAAATGVPQPQPVHQDIACLVHGQPDKMSRDADIEAMCAAIAMAGKLIFGDRSFDQDSDPVAFWCRNLRHHFAIHRYRLNGARTVARSVRTALRRFGFPI</sequence>
<comment type="similarity">
    <text evidence="1">Belongs to the glycosyltransferase 2 family.</text>
</comment>
<dbReference type="PANTHER" id="PTHR43685">
    <property type="entry name" value="GLYCOSYLTRANSFERASE"/>
    <property type="match status" value="1"/>
</dbReference>
<organism evidence="5 6">
    <name type="scientific">Bradyrhizobium diazoefficiens</name>
    <dbReference type="NCBI Taxonomy" id="1355477"/>
    <lineage>
        <taxon>Bacteria</taxon>
        <taxon>Pseudomonadati</taxon>
        <taxon>Pseudomonadota</taxon>
        <taxon>Alphaproteobacteria</taxon>
        <taxon>Hyphomicrobiales</taxon>
        <taxon>Nitrobacteraceae</taxon>
        <taxon>Bradyrhizobium</taxon>
    </lineage>
</organism>
<dbReference type="SUPFAM" id="SSF53448">
    <property type="entry name" value="Nucleotide-diphospho-sugar transferases"/>
    <property type="match status" value="1"/>
</dbReference>
<proteinExistence type="inferred from homology"/>
<accession>A0A0E4BKG8</accession>
<evidence type="ECO:0000313" key="6">
    <source>
        <dbReference type="Proteomes" id="UP000063308"/>
    </source>
</evidence>
<dbReference type="InterPro" id="IPR001173">
    <property type="entry name" value="Glyco_trans_2-like"/>
</dbReference>
<name>A0A0E4BKG8_9BRAD</name>
<evidence type="ECO:0000313" key="5">
    <source>
        <dbReference type="EMBL" id="BAR53973.1"/>
    </source>
</evidence>
<dbReference type="Pfam" id="PF00535">
    <property type="entry name" value="Glycos_transf_2"/>
    <property type="match status" value="1"/>
</dbReference>
<evidence type="ECO:0000259" key="4">
    <source>
        <dbReference type="Pfam" id="PF00535"/>
    </source>
</evidence>
<dbReference type="Proteomes" id="UP000063308">
    <property type="component" value="Chromosome"/>
</dbReference>
<dbReference type="PANTHER" id="PTHR43685:SF5">
    <property type="entry name" value="GLYCOSYLTRANSFERASE EPSE-RELATED"/>
    <property type="match status" value="1"/>
</dbReference>
<evidence type="ECO:0000256" key="2">
    <source>
        <dbReference type="ARBA" id="ARBA00022676"/>
    </source>
</evidence>
<evidence type="ECO:0000256" key="1">
    <source>
        <dbReference type="ARBA" id="ARBA00006739"/>
    </source>
</evidence>
<keyword evidence="2" id="KW-0328">Glycosyltransferase</keyword>
<feature type="domain" description="Glycosyltransferase 2-like" evidence="4">
    <location>
        <begin position="11"/>
        <end position="169"/>
    </location>
</feature>
<dbReference type="Gene3D" id="3.90.550.10">
    <property type="entry name" value="Spore Coat Polysaccharide Biosynthesis Protein SpsA, Chain A"/>
    <property type="match status" value="1"/>
</dbReference>